<organism evidence="2">
    <name type="scientific">bioreactor metagenome</name>
    <dbReference type="NCBI Taxonomy" id="1076179"/>
    <lineage>
        <taxon>unclassified sequences</taxon>
        <taxon>metagenomes</taxon>
        <taxon>ecological metagenomes</taxon>
    </lineage>
</organism>
<dbReference type="GO" id="GO:0016787">
    <property type="term" value="F:hydrolase activity"/>
    <property type="evidence" value="ECO:0007669"/>
    <property type="project" value="InterPro"/>
</dbReference>
<accession>A0A644X778</accession>
<proteinExistence type="predicted"/>
<dbReference type="PANTHER" id="PTHR47396">
    <property type="entry name" value="TYPE I RESTRICTION ENZYME ECOKI R PROTEIN"/>
    <property type="match status" value="1"/>
</dbReference>
<dbReference type="InterPro" id="IPR006935">
    <property type="entry name" value="Helicase/UvrB_N"/>
</dbReference>
<protein>
    <recommendedName>
        <fullName evidence="1">Helicase/UvrB N-terminal domain-containing protein</fullName>
    </recommendedName>
</protein>
<dbReference type="AlphaFoldDB" id="A0A644X778"/>
<dbReference type="Pfam" id="PF04851">
    <property type="entry name" value="ResIII"/>
    <property type="match status" value="1"/>
</dbReference>
<dbReference type="SUPFAM" id="SSF52540">
    <property type="entry name" value="P-loop containing nucleoside triphosphate hydrolases"/>
    <property type="match status" value="1"/>
</dbReference>
<comment type="caution">
    <text evidence="2">The sequence shown here is derived from an EMBL/GenBank/DDBJ whole genome shotgun (WGS) entry which is preliminary data.</text>
</comment>
<dbReference type="InterPro" id="IPR027417">
    <property type="entry name" value="P-loop_NTPase"/>
</dbReference>
<dbReference type="EMBL" id="VSSQ01001860">
    <property type="protein sequence ID" value="MPM11658.1"/>
    <property type="molecule type" value="Genomic_DNA"/>
</dbReference>
<gene>
    <name evidence="2" type="ORF">SDC9_58008</name>
</gene>
<dbReference type="GO" id="GO:0005829">
    <property type="term" value="C:cytosol"/>
    <property type="evidence" value="ECO:0007669"/>
    <property type="project" value="TreeGrafter"/>
</dbReference>
<feature type="domain" description="Helicase/UvrB N-terminal" evidence="1">
    <location>
        <begin position="163"/>
        <end position="379"/>
    </location>
</feature>
<reference evidence="2" key="1">
    <citation type="submission" date="2019-08" db="EMBL/GenBank/DDBJ databases">
        <authorList>
            <person name="Kucharzyk K."/>
            <person name="Murdoch R.W."/>
            <person name="Higgins S."/>
            <person name="Loffler F."/>
        </authorList>
    </citation>
    <scope>NUCLEOTIDE SEQUENCE</scope>
</reference>
<dbReference type="GO" id="GO:0003677">
    <property type="term" value="F:DNA binding"/>
    <property type="evidence" value="ECO:0007669"/>
    <property type="project" value="InterPro"/>
</dbReference>
<dbReference type="Gene3D" id="3.40.50.300">
    <property type="entry name" value="P-loop containing nucleotide triphosphate hydrolases"/>
    <property type="match status" value="2"/>
</dbReference>
<evidence type="ECO:0000259" key="1">
    <source>
        <dbReference type="Pfam" id="PF04851"/>
    </source>
</evidence>
<name>A0A644X778_9ZZZZ</name>
<evidence type="ECO:0000313" key="2">
    <source>
        <dbReference type="EMBL" id="MPM11658.1"/>
    </source>
</evidence>
<dbReference type="PANTHER" id="PTHR47396:SF1">
    <property type="entry name" value="ATP-DEPENDENT HELICASE IRC3-RELATED"/>
    <property type="match status" value="1"/>
</dbReference>
<sequence>MAKSKKASTIEEQKVVIPLEQSIPEIEGRKAWEIPVSHLEKTADGGYKLFHSRRPSKTLLVNNIRGEVDLWRSSGYNTPKGISQTSLTLLNHWFDQDHIVDGKLFHFRFAQREAIETTIYLYEVKGLRDNVLLAEKYMDAMAYGNDIFTSRKEIFETAKSKRVLTRIVPETGLMSSQDLPPEGLTRYCAKAATGSGKTNVMALLVVWSYFHKKFEDDSDLSKTFLIIAPNVIVYERLKSDFENGKVFYDFPFIPAEWKYDWNMSFIMREDQVKTSTDGTLYLTNIHQIYESRSESEEDLGPIGNLLGQKPKKDSEASWLESLYDRILRHEDLLIINDEAHHVHDEELAWYKSIISFHNNLVQKGVKGLSLLFDLTATPKDQNGTFFPWIISDYPLAQAIEDKIVKTPLIVHQSDKTSPDNHQITNAYNAYNEWIQIALKRYQEHFECYYKNLKQKPVLFIMAEDTKQANQIAEGIQSIVGFNKKDQVLVIHTKNNGELTTNKKELELLREQARMIDDPKSPVKVVVSVLMLREGWDVKNVSIILGLRPFTSKANILPEQSIGRGLRLMRDFGPGYTQILEIIGTDRFEEFVKQLESEGVGIGVTQKSPALGQWIEPIKGREAFDFEIPVLSASFTRKMEGINSFDTSILPAVGTIDDKGNYKEVKVTLRTTNTDKVVRTAQVTIDDDEFVSIQELLASLTNKIIKEGKFSARFNALLSIVKQYVKYFAFGREVDLESLAVRRTLANPSVSTKIMLLIGQALGEHIKVKTEVVVTNYPIKLFELDGFMWRRDTVICKKTIFNYTTVYNELEKDFAKFLEKAIDISKFAALAETFTKFNIPYLNKKGSQSLYYPDFLAQQLLDDGSEVSWIIETKGFEDENVQYKDEETENWCKEATRYTGNTWKYMKVPDYFFRRLKITPDTFKELNEKLDEYNSGLKNSKLFEN</sequence>
<dbReference type="GO" id="GO:0005524">
    <property type="term" value="F:ATP binding"/>
    <property type="evidence" value="ECO:0007669"/>
    <property type="project" value="InterPro"/>
</dbReference>
<dbReference type="InterPro" id="IPR050742">
    <property type="entry name" value="Helicase_Restrict-Modif_Enz"/>
</dbReference>